<dbReference type="Gene3D" id="1.10.3790.10">
    <property type="entry name" value="NinB"/>
    <property type="match status" value="1"/>
</dbReference>
<dbReference type="InterPro" id="IPR036619">
    <property type="entry name" value="NinB_sf"/>
</dbReference>
<name>A0A1I6NRF4_9FLAO</name>
<sequence>MIYNPNKEIDVQNAITRLKWLVSNKKIFEIKQKREKRSIAQNSYLHLILSWFGLQTGYTLQEVKQEIFKKHVNPELFYEGDKNGVVTIQKWLSTSDLNTQEMTLAIDKFRDFASKEAGIYLPEPKDLAMLQDIEIEISKQSSKQYL</sequence>
<gene>
    <name evidence="1" type="ORF">SAMN04488006_0442</name>
</gene>
<dbReference type="EMBL" id="FOZP01000001">
    <property type="protein sequence ID" value="SFS30470.1"/>
    <property type="molecule type" value="Genomic_DNA"/>
</dbReference>
<dbReference type="AlphaFoldDB" id="A0A1I6NRF4"/>
<dbReference type="SUPFAM" id="SSF103370">
    <property type="entry name" value="NinB"/>
    <property type="match status" value="1"/>
</dbReference>
<dbReference type="RefSeq" id="WP_090222089.1">
    <property type="nucleotide sequence ID" value="NZ_FOZP01000001.1"/>
</dbReference>
<dbReference type="STRING" id="593133.SAMN04488006_0442"/>
<organism evidence="1 2">
    <name type="scientific">Lutibacter maritimus</name>
    <dbReference type="NCBI Taxonomy" id="593133"/>
    <lineage>
        <taxon>Bacteria</taxon>
        <taxon>Pseudomonadati</taxon>
        <taxon>Bacteroidota</taxon>
        <taxon>Flavobacteriia</taxon>
        <taxon>Flavobacteriales</taxon>
        <taxon>Flavobacteriaceae</taxon>
        <taxon>Lutibacter</taxon>
    </lineage>
</organism>
<protein>
    <submittedName>
        <fullName evidence="1">Uncharacterized protein</fullName>
    </submittedName>
</protein>
<dbReference type="Proteomes" id="UP000199312">
    <property type="component" value="Unassembled WGS sequence"/>
</dbReference>
<keyword evidence="2" id="KW-1185">Reference proteome</keyword>
<dbReference type="OrthoDB" id="1071220at2"/>
<accession>A0A1I6NRF4</accession>
<proteinExistence type="predicted"/>
<reference evidence="2" key="1">
    <citation type="submission" date="2016-10" db="EMBL/GenBank/DDBJ databases">
        <authorList>
            <person name="Varghese N."/>
            <person name="Submissions S."/>
        </authorList>
    </citation>
    <scope>NUCLEOTIDE SEQUENCE [LARGE SCALE GENOMIC DNA]</scope>
    <source>
        <strain evidence="2">DSM 24450</strain>
    </source>
</reference>
<evidence type="ECO:0000313" key="1">
    <source>
        <dbReference type="EMBL" id="SFS30470.1"/>
    </source>
</evidence>
<evidence type="ECO:0000313" key="2">
    <source>
        <dbReference type="Proteomes" id="UP000199312"/>
    </source>
</evidence>